<organism evidence="5 6">
    <name type="scientific">Salix suchowensis</name>
    <dbReference type="NCBI Taxonomy" id="1278906"/>
    <lineage>
        <taxon>Eukaryota</taxon>
        <taxon>Viridiplantae</taxon>
        <taxon>Streptophyta</taxon>
        <taxon>Embryophyta</taxon>
        <taxon>Tracheophyta</taxon>
        <taxon>Spermatophyta</taxon>
        <taxon>Magnoliopsida</taxon>
        <taxon>eudicotyledons</taxon>
        <taxon>Gunneridae</taxon>
        <taxon>Pentapetalae</taxon>
        <taxon>rosids</taxon>
        <taxon>fabids</taxon>
        <taxon>Malpighiales</taxon>
        <taxon>Salicaceae</taxon>
        <taxon>Saliceae</taxon>
        <taxon>Salix</taxon>
    </lineage>
</organism>
<protein>
    <recommendedName>
        <fullName evidence="3">Prolyl endopeptidase</fullName>
        <ecNumber evidence="3">3.4.21.-</ecNumber>
    </recommendedName>
</protein>
<keyword evidence="6" id="KW-1185">Reference proteome</keyword>
<evidence type="ECO:0000313" key="6">
    <source>
        <dbReference type="Proteomes" id="UP001141253"/>
    </source>
</evidence>
<reference evidence="5" key="2">
    <citation type="journal article" date="2023" name="Int. J. Mol. Sci.">
        <title>De Novo Assembly and Annotation of 11 Diverse Shrub Willow (Salix) Genomes Reveals Novel Gene Organization in Sex-Linked Regions.</title>
        <authorList>
            <person name="Hyden B."/>
            <person name="Feng K."/>
            <person name="Yates T.B."/>
            <person name="Jawdy S."/>
            <person name="Cereghino C."/>
            <person name="Smart L.B."/>
            <person name="Muchero W."/>
        </authorList>
    </citation>
    <scope>NUCLEOTIDE SEQUENCE</scope>
    <source>
        <tissue evidence="5">Shoot tip</tissue>
    </source>
</reference>
<evidence type="ECO:0000256" key="1">
    <source>
        <dbReference type="ARBA" id="ARBA00005228"/>
    </source>
</evidence>
<evidence type="ECO:0000256" key="3">
    <source>
        <dbReference type="RuleBase" id="RU368024"/>
    </source>
</evidence>
<reference evidence="5" key="1">
    <citation type="submission" date="2022-10" db="EMBL/GenBank/DDBJ databases">
        <authorList>
            <person name="Hyden B.L."/>
            <person name="Feng K."/>
            <person name="Yates T."/>
            <person name="Jawdy S."/>
            <person name="Smart L.B."/>
            <person name="Muchero W."/>
        </authorList>
    </citation>
    <scope>NUCLEOTIDE SEQUENCE</scope>
    <source>
        <tissue evidence="5">Shoot tip</tissue>
    </source>
</reference>
<evidence type="ECO:0000256" key="2">
    <source>
        <dbReference type="ARBA" id="ARBA00045448"/>
    </source>
</evidence>
<dbReference type="EMBL" id="JAPFFI010000005">
    <property type="protein sequence ID" value="KAJ6392617.1"/>
    <property type="molecule type" value="Genomic_DNA"/>
</dbReference>
<keyword evidence="3" id="KW-0378">Hydrolase</keyword>
<accession>A0ABQ9BZ99</accession>
<gene>
    <name evidence="5" type="ORF">OIU77_022173</name>
</gene>
<dbReference type="PANTHER" id="PTHR11757">
    <property type="entry name" value="PROTEASE FAMILY S9A OLIGOPEPTIDASE"/>
    <property type="match status" value="1"/>
</dbReference>
<keyword evidence="3" id="KW-0720">Serine protease</keyword>
<dbReference type="PANTHER" id="PTHR11757:SF19">
    <property type="entry name" value="PROLYL ENDOPEPTIDASE-LIKE"/>
    <property type="match status" value="1"/>
</dbReference>
<comment type="similarity">
    <text evidence="1 3">Belongs to the peptidase S9A family.</text>
</comment>
<proteinExistence type="inferred from homology"/>
<keyword evidence="3" id="KW-0645">Protease</keyword>
<dbReference type="InterPro" id="IPR001375">
    <property type="entry name" value="Peptidase_S9_cat"/>
</dbReference>
<dbReference type="InterPro" id="IPR002470">
    <property type="entry name" value="Peptidase_S9A"/>
</dbReference>
<evidence type="ECO:0000259" key="4">
    <source>
        <dbReference type="Pfam" id="PF00326"/>
    </source>
</evidence>
<dbReference type="InterPro" id="IPR029058">
    <property type="entry name" value="AB_hydrolase_fold"/>
</dbReference>
<dbReference type="InterPro" id="IPR051543">
    <property type="entry name" value="Serine_Peptidase_S9A"/>
</dbReference>
<sequence>MFKQVVRKQGTVINFGTLFFLQLQQKHKNQNPGLLHGHGAYGELLDKRWRSDLKSLLDRGWVIAYSDVRGGGGHGKAWHHNGRQQKKLNSIKYFVSCAKFLVENEFVKENKLAGWGYSAGGLLVAAAINSCPDLFRAAILKGYMFHSL</sequence>
<dbReference type="Proteomes" id="UP001141253">
    <property type="component" value="Chromosome 1"/>
</dbReference>
<comment type="function">
    <text evidence="2">Serine peptidase whose precise substrate specificity remains unclear. Does not cleave peptides after a arginine or lysine residue. Regulates trans-Golgi network morphology and sorting by regulating the membrane binding of the AP-1 complex. May play a role in the regulation of synaptic vesicle exocytosis.</text>
</comment>
<dbReference type="EC" id="3.4.21.-" evidence="3"/>
<evidence type="ECO:0000313" key="5">
    <source>
        <dbReference type="EMBL" id="KAJ6392617.1"/>
    </source>
</evidence>
<dbReference type="PRINTS" id="PR00862">
    <property type="entry name" value="PROLIGOPTASE"/>
</dbReference>
<dbReference type="Pfam" id="PF00326">
    <property type="entry name" value="Peptidase_S9"/>
    <property type="match status" value="1"/>
</dbReference>
<dbReference type="SUPFAM" id="SSF53474">
    <property type="entry name" value="alpha/beta-Hydrolases"/>
    <property type="match status" value="1"/>
</dbReference>
<comment type="caution">
    <text evidence="5">The sequence shown here is derived from an EMBL/GenBank/DDBJ whole genome shotgun (WGS) entry which is preliminary data.</text>
</comment>
<feature type="domain" description="Peptidase S9 prolyl oligopeptidase catalytic" evidence="4">
    <location>
        <begin position="52"/>
        <end position="140"/>
    </location>
</feature>
<dbReference type="Gene3D" id="3.40.50.1820">
    <property type="entry name" value="alpha/beta hydrolase"/>
    <property type="match status" value="1"/>
</dbReference>
<name>A0ABQ9BZ99_9ROSI</name>